<dbReference type="Gene3D" id="1.20.1260.10">
    <property type="match status" value="2"/>
</dbReference>
<proteinExistence type="predicted"/>
<name>A0A559K4X8_9BACL</name>
<dbReference type="AlphaFoldDB" id="A0A559K4X8"/>
<gene>
    <name evidence="1" type="ORF">FPZ49_25435</name>
</gene>
<organism evidence="1 2">
    <name type="scientific">Paenibacillus cremeus</name>
    <dbReference type="NCBI Taxonomy" id="2163881"/>
    <lineage>
        <taxon>Bacteria</taxon>
        <taxon>Bacillati</taxon>
        <taxon>Bacillota</taxon>
        <taxon>Bacilli</taxon>
        <taxon>Bacillales</taxon>
        <taxon>Paenibacillaceae</taxon>
        <taxon>Paenibacillus</taxon>
    </lineage>
</organism>
<evidence type="ECO:0000313" key="1">
    <source>
        <dbReference type="EMBL" id="TVY07133.1"/>
    </source>
</evidence>
<protein>
    <submittedName>
        <fullName evidence="1">DUF3231 family protein</fullName>
    </submittedName>
</protein>
<dbReference type="Pfam" id="PF11553">
    <property type="entry name" value="DUF3231"/>
    <property type="match status" value="2"/>
</dbReference>
<dbReference type="RefSeq" id="WP_144852420.1">
    <property type="nucleotide sequence ID" value="NZ_VNJI01000042.1"/>
</dbReference>
<dbReference type="EMBL" id="VNJI01000042">
    <property type="protein sequence ID" value="TVY07133.1"/>
    <property type="molecule type" value="Genomic_DNA"/>
</dbReference>
<evidence type="ECO:0000313" key="2">
    <source>
        <dbReference type="Proteomes" id="UP000317036"/>
    </source>
</evidence>
<dbReference type="InterPro" id="IPR021617">
    <property type="entry name" value="DUF3231"/>
</dbReference>
<reference evidence="1 2" key="1">
    <citation type="submission" date="2019-07" db="EMBL/GenBank/DDBJ databases">
        <authorList>
            <person name="Kim J."/>
        </authorList>
    </citation>
    <scope>NUCLEOTIDE SEQUENCE [LARGE SCALE GENOMIC DNA]</scope>
    <source>
        <strain evidence="1 2">JC52</strain>
    </source>
</reference>
<comment type="caution">
    <text evidence="1">The sequence shown here is derived from an EMBL/GenBank/DDBJ whole genome shotgun (WGS) entry which is preliminary data.</text>
</comment>
<keyword evidence="2" id="KW-1185">Reference proteome</keyword>
<dbReference type="Proteomes" id="UP000317036">
    <property type="component" value="Unassembled WGS sequence"/>
</dbReference>
<dbReference type="OrthoDB" id="1675670at2"/>
<sequence length="331" mass="37323">MTKKPRLSSAEMASLWSNCVFISIVHHMLQYFLSNIEDQEIKSYVEYTHSLSGKHLHRFQSAFKEENIPAPRGINSDDIFPGGHRLYSDTFYVNYIAGMAKFALITYAVSSAEASRTDIQQMYNEIVNDLQIINQKSTQFMLSKGIYIHSPYVPAPKEADVVKKQSFLAGFFGNKRPLTVFEINQLFNNIQSNANGKALMMGFSQVTQNKGLREYFIRGKELSNKYVSELSDALNKEDVAIPPTFDGEVTDCTEPPFSERLMLFHVALLGSSGLGNYGISLAACTRRDLAAMFGRIMLEAKTYIEDGWNLMIEEGWMEQPPLAADREALVT</sequence>
<accession>A0A559K4X8</accession>
<dbReference type="InterPro" id="IPR012347">
    <property type="entry name" value="Ferritin-like"/>
</dbReference>